<feature type="region of interest" description="Disordered" evidence="2">
    <location>
        <begin position="1"/>
        <end position="28"/>
    </location>
</feature>
<evidence type="ECO:0000256" key="2">
    <source>
        <dbReference type="SAM" id="MobiDB-lite"/>
    </source>
</evidence>
<sequence length="370" mass="40387">MSGEPTSGVPDECRQALERALVDPPEGDLERESALIEASESLRAALDRDPMNLSLWLLLGEIELLRDDHEGAERAYRRAMDLDPVDTLGHSGLAHTYASMGRAEEAEELLDEALGIDASATLYAQLGTLHLEQGDLESAEKDLRAGLDLDPDDEQILFLLARFFARDDEEATQLLERAVEVDPGHVFAWLELGTLRAVLGNDEGARSCFQRVVALEPESSDGYRELARIALADDAEEATTLARRAIELDGDDVGAWTVLGRALTLAGKRAEAERTLLSGCAIRPLDVDGARAHVALAEFYRESGRLEDALGALQAVEGFAHMEPGVAALLGRLYSELGRSADARAWLQVALEHDIDDIESRDLLRELRGD</sequence>
<dbReference type="Pfam" id="PF13432">
    <property type="entry name" value="TPR_16"/>
    <property type="match status" value="1"/>
</dbReference>
<dbReference type="InterPro" id="IPR011717">
    <property type="entry name" value="TPR-4"/>
</dbReference>
<keyword evidence="4" id="KW-1185">Reference proteome</keyword>
<feature type="repeat" description="TPR" evidence="1">
    <location>
        <begin position="120"/>
        <end position="153"/>
    </location>
</feature>
<name>A0A518BQA7_9BACT</name>
<dbReference type="PROSITE" id="PS50293">
    <property type="entry name" value="TPR_REGION"/>
    <property type="match status" value="1"/>
</dbReference>
<feature type="compositionally biased region" description="Basic and acidic residues" evidence="2">
    <location>
        <begin position="11"/>
        <end position="21"/>
    </location>
</feature>
<gene>
    <name evidence="3" type="primary">yrrB</name>
    <name evidence="3" type="ORF">Pla133_42640</name>
</gene>
<evidence type="ECO:0000313" key="4">
    <source>
        <dbReference type="Proteomes" id="UP000316921"/>
    </source>
</evidence>
<dbReference type="EMBL" id="CP036287">
    <property type="protein sequence ID" value="QDU69148.1"/>
    <property type="molecule type" value="Genomic_DNA"/>
</dbReference>
<protein>
    <submittedName>
        <fullName evidence="3">TPR repeat-containing protein YrrB</fullName>
    </submittedName>
</protein>
<dbReference type="InterPro" id="IPR019734">
    <property type="entry name" value="TPR_rpt"/>
</dbReference>
<evidence type="ECO:0000313" key="3">
    <source>
        <dbReference type="EMBL" id="QDU69148.1"/>
    </source>
</evidence>
<dbReference type="SMART" id="SM00028">
    <property type="entry name" value="TPR"/>
    <property type="match status" value="7"/>
</dbReference>
<proteinExistence type="predicted"/>
<dbReference type="SUPFAM" id="SSF48452">
    <property type="entry name" value="TPR-like"/>
    <property type="match status" value="2"/>
</dbReference>
<dbReference type="GO" id="GO:0042802">
    <property type="term" value="F:identical protein binding"/>
    <property type="evidence" value="ECO:0007669"/>
    <property type="project" value="InterPro"/>
</dbReference>
<feature type="repeat" description="TPR" evidence="1">
    <location>
        <begin position="53"/>
        <end position="86"/>
    </location>
</feature>
<evidence type="ECO:0000256" key="1">
    <source>
        <dbReference type="PROSITE-ProRule" id="PRU00339"/>
    </source>
</evidence>
<dbReference type="Proteomes" id="UP000316921">
    <property type="component" value="Chromosome"/>
</dbReference>
<dbReference type="Gene3D" id="1.25.40.10">
    <property type="entry name" value="Tetratricopeptide repeat domain"/>
    <property type="match status" value="2"/>
</dbReference>
<dbReference type="KEGG" id="pbap:Pla133_42640"/>
<organism evidence="3 4">
    <name type="scientific">Engelhardtia mirabilis</name>
    <dbReference type="NCBI Taxonomy" id="2528011"/>
    <lineage>
        <taxon>Bacteria</taxon>
        <taxon>Pseudomonadati</taxon>
        <taxon>Planctomycetota</taxon>
        <taxon>Planctomycetia</taxon>
        <taxon>Planctomycetia incertae sedis</taxon>
        <taxon>Engelhardtia</taxon>
    </lineage>
</organism>
<dbReference type="PANTHER" id="PTHR12558:SF13">
    <property type="entry name" value="CELL DIVISION CYCLE PROTEIN 27 HOMOLOG"/>
    <property type="match status" value="1"/>
</dbReference>
<dbReference type="RefSeq" id="WP_145068781.1">
    <property type="nucleotide sequence ID" value="NZ_CP036287.1"/>
</dbReference>
<dbReference type="AlphaFoldDB" id="A0A518BQA7"/>
<dbReference type="InterPro" id="IPR011990">
    <property type="entry name" value="TPR-like_helical_dom_sf"/>
</dbReference>
<dbReference type="PANTHER" id="PTHR12558">
    <property type="entry name" value="CELL DIVISION CYCLE 16,23,27"/>
    <property type="match status" value="1"/>
</dbReference>
<dbReference type="PROSITE" id="PS50005">
    <property type="entry name" value="TPR"/>
    <property type="match status" value="3"/>
</dbReference>
<accession>A0A518BQA7</accession>
<keyword evidence="1" id="KW-0802">TPR repeat</keyword>
<dbReference type="Pfam" id="PF07721">
    <property type="entry name" value="TPR_4"/>
    <property type="match status" value="3"/>
</dbReference>
<reference evidence="3 4" key="1">
    <citation type="submission" date="2019-02" db="EMBL/GenBank/DDBJ databases">
        <title>Deep-cultivation of Planctomycetes and their phenomic and genomic characterization uncovers novel biology.</title>
        <authorList>
            <person name="Wiegand S."/>
            <person name="Jogler M."/>
            <person name="Boedeker C."/>
            <person name="Pinto D."/>
            <person name="Vollmers J."/>
            <person name="Rivas-Marin E."/>
            <person name="Kohn T."/>
            <person name="Peeters S.H."/>
            <person name="Heuer A."/>
            <person name="Rast P."/>
            <person name="Oberbeckmann S."/>
            <person name="Bunk B."/>
            <person name="Jeske O."/>
            <person name="Meyerdierks A."/>
            <person name="Storesund J.E."/>
            <person name="Kallscheuer N."/>
            <person name="Luecker S."/>
            <person name="Lage O.M."/>
            <person name="Pohl T."/>
            <person name="Merkel B.J."/>
            <person name="Hornburger P."/>
            <person name="Mueller R.-W."/>
            <person name="Bruemmer F."/>
            <person name="Labrenz M."/>
            <person name="Spormann A.M."/>
            <person name="Op den Camp H."/>
            <person name="Overmann J."/>
            <person name="Amann R."/>
            <person name="Jetten M.S.M."/>
            <person name="Mascher T."/>
            <person name="Medema M.H."/>
            <person name="Devos D.P."/>
            <person name="Kaster A.-K."/>
            <person name="Ovreas L."/>
            <person name="Rohde M."/>
            <person name="Galperin M.Y."/>
            <person name="Jogler C."/>
        </authorList>
    </citation>
    <scope>NUCLEOTIDE SEQUENCE [LARGE SCALE GENOMIC DNA]</scope>
    <source>
        <strain evidence="3 4">Pla133</strain>
    </source>
</reference>
<feature type="repeat" description="TPR" evidence="1">
    <location>
        <begin position="186"/>
        <end position="219"/>
    </location>
</feature>
<dbReference type="Pfam" id="PF14559">
    <property type="entry name" value="TPR_19"/>
    <property type="match status" value="1"/>
</dbReference>